<comment type="caution">
    <text evidence="1">The sequence shown here is derived from an EMBL/GenBank/DDBJ whole genome shotgun (WGS) entry which is preliminary data.</text>
</comment>
<gene>
    <name evidence="1" type="ORF">QFC21_006784</name>
</gene>
<name>A0ACC2V0E2_9TREE</name>
<sequence length="528" mass="60108">MNKAISWIAIALISLISSTIAETQSVFDSGLPVDSSLFPPFQDNQFKDNIHRLQDLERISSQRGSPSRTNPFLQTHREQFSAISQDNAQALYDRFHRLAYNSTDQPTSFTVTSDRAFGLLSYALAPEHRDHIKVRLIQHGDEEMLTGTTVFMPSAKRREGDGGVGTQIDFAGWQVWWRGIEFDVWQARSHIIGRSPQEAFPLDVPKVLSSSAIVSSVAAANLFILEVAAWNSDVRDAILVFDSGYWRVDQKLWDSVQKVGSKIRGQRHALGRRLIRHFDSTVQADWKDVILPAPLKSSVRHEYRSFFSSERIYKDLDIAWKRGVIFLGPPGNGKTISVKAMMRDVANGEGVGKESKRVLYVRSFHSVKEVFERARREAPCLIVFEDIDSLITDNNRSFFLNEVDGLEDNDGLLMLATTNHFDRLDPALSNRPSRFDRKYTFPDPVKSERRQYAVYWQDKLANNDRVKFPNKLLDEFAAKTDGFSFAYMKEAFVSALLILAGDETNERTFPRELMVQVAALRKELDSDK</sequence>
<evidence type="ECO:0000313" key="2">
    <source>
        <dbReference type="Proteomes" id="UP001227268"/>
    </source>
</evidence>
<dbReference type="Proteomes" id="UP001227268">
    <property type="component" value="Unassembled WGS sequence"/>
</dbReference>
<protein>
    <submittedName>
        <fullName evidence="1">Uncharacterized protein</fullName>
    </submittedName>
</protein>
<proteinExistence type="predicted"/>
<dbReference type="EMBL" id="JASBWT010000037">
    <property type="protein sequence ID" value="KAJ9092553.1"/>
    <property type="molecule type" value="Genomic_DNA"/>
</dbReference>
<keyword evidence="2" id="KW-1185">Reference proteome</keyword>
<evidence type="ECO:0000313" key="1">
    <source>
        <dbReference type="EMBL" id="KAJ9092553.1"/>
    </source>
</evidence>
<organism evidence="1 2">
    <name type="scientific">Naganishia friedmannii</name>
    <dbReference type="NCBI Taxonomy" id="89922"/>
    <lineage>
        <taxon>Eukaryota</taxon>
        <taxon>Fungi</taxon>
        <taxon>Dikarya</taxon>
        <taxon>Basidiomycota</taxon>
        <taxon>Agaricomycotina</taxon>
        <taxon>Tremellomycetes</taxon>
        <taxon>Filobasidiales</taxon>
        <taxon>Filobasidiaceae</taxon>
        <taxon>Naganishia</taxon>
    </lineage>
</organism>
<reference evidence="1" key="1">
    <citation type="submission" date="2023-04" db="EMBL/GenBank/DDBJ databases">
        <title>Draft Genome sequencing of Naganishia species isolated from polar environments using Oxford Nanopore Technology.</title>
        <authorList>
            <person name="Leo P."/>
            <person name="Venkateswaran K."/>
        </authorList>
    </citation>
    <scope>NUCLEOTIDE SEQUENCE</scope>
    <source>
        <strain evidence="1">MNA-CCFEE 5423</strain>
    </source>
</reference>
<accession>A0ACC2V0E2</accession>